<gene>
    <name evidence="2" type="ORF">HPS56_01285</name>
</gene>
<feature type="signal peptide" evidence="1">
    <location>
        <begin position="1"/>
        <end position="22"/>
    </location>
</feature>
<sequence length="597" mass="69721">MKRKSLIIFLLFLLSYPCFSQAVDYVKEMENSDLQIRQKPDSERLLSEFLGRVGMEEDTVYAILYRPSYCYRCEFAIPTFYEDLKRNNPNNKMLLITAYRDSVAARGYNEKNNFKADYHLYDTTEEYSKIFSFTTGNMLGLYQLKLCPKSGVLITGGQCTLFGKDFIRQLVARSERLEPRLFPVDSLNQAEAKTQEPVFNLKPYPWKTKDTRVELNEGSFVSSVYYNPKIENNHFFFTDMLNNGVMLFGKTDKGFKYRTLIQANEAEKRRFIAIPDSFFDRFTREGSVFYIALTANMIDDKHIGISYSLPQIEEEEGKKFHFAFYNAPVMLVRDIDNLQAEEMIVPDFNLEASKYFYTHFTFDVFNNKLWYECQKLTWPHGFEKEDIAGNTEMDPFDNGFYNTFNPIMASFDISSGKRTELYGKLEDCQRISNTGYYFLNTVFTHHGKDMLYGNGYTGKLYLADSLNIGRNEKEYKVFDVDLSAFPAPDTTKFYMEEYGGLYHPHFTRCITLVRMNAKEIYCLLKYGVPRHTDPQNERYAFVTINRKSGKTTERTLPALPEGTRCLGYGIRNEHDCFNPFVFIQEGSDYKVRDFISK</sequence>
<evidence type="ECO:0000256" key="1">
    <source>
        <dbReference type="SAM" id="SignalP"/>
    </source>
</evidence>
<accession>A0ABX2AIV5</accession>
<evidence type="ECO:0000313" key="2">
    <source>
        <dbReference type="EMBL" id="NPD91006.1"/>
    </source>
</evidence>
<feature type="chain" id="PRO_5046403915" description="Thioredoxin domain-containing protein" evidence="1">
    <location>
        <begin position="23"/>
        <end position="597"/>
    </location>
</feature>
<organism evidence="2 3">
    <name type="scientific">Xylanibacter muris</name>
    <dbReference type="NCBI Taxonomy" id="2736290"/>
    <lineage>
        <taxon>Bacteria</taxon>
        <taxon>Pseudomonadati</taxon>
        <taxon>Bacteroidota</taxon>
        <taxon>Bacteroidia</taxon>
        <taxon>Bacteroidales</taxon>
        <taxon>Prevotellaceae</taxon>
        <taxon>Xylanibacter</taxon>
    </lineage>
</organism>
<protein>
    <recommendedName>
        <fullName evidence="4">Thioredoxin domain-containing protein</fullName>
    </recommendedName>
</protein>
<dbReference type="EMBL" id="JABKKF010000001">
    <property type="protein sequence ID" value="NPD91006.1"/>
    <property type="molecule type" value="Genomic_DNA"/>
</dbReference>
<name>A0ABX2AIV5_9BACT</name>
<proteinExistence type="predicted"/>
<reference evidence="2 3" key="1">
    <citation type="submission" date="2020-05" db="EMBL/GenBank/DDBJ databases">
        <title>Distinct polysaccharide utilization as determinants for interspecies competition between intestinal Prevotella spp.</title>
        <authorList>
            <person name="Galvez E.J.C."/>
            <person name="Iljazovic A."/>
            <person name="Strowig T."/>
        </authorList>
    </citation>
    <scope>NUCLEOTIDE SEQUENCE [LARGE SCALE GENOMIC DNA]</scope>
    <source>
        <strain evidence="2 3">PMUR</strain>
    </source>
</reference>
<evidence type="ECO:0000313" key="3">
    <source>
        <dbReference type="Proteomes" id="UP000714420"/>
    </source>
</evidence>
<keyword evidence="1" id="KW-0732">Signal</keyword>
<dbReference type="Proteomes" id="UP000714420">
    <property type="component" value="Unassembled WGS sequence"/>
</dbReference>
<comment type="caution">
    <text evidence="2">The sequence shown here is derived from an EMBL/GenBank/DDBJ whole genome shotgun (WGS) entry which is preliminary data.</text>
</comment>
<keyword evidence="3" id="KW-1185">Reference proteome</keyword>
<evidence type="ECO:0008006" key="4">
    <source>
        <dbReference type="Google" id="ProtNLM"/>
    </source>
</evidence>